<evidence type="ECO:0000313" key="3">
    <source>
        <dbReference type="Proteomes" id="UP000254889"/>
    </source>
</evidence>
<sequence length="461" mass="49653">MQRGADYCIGMGVDISTIDQKSALRRPLRLLGSLMSLRFLVLRASTAAAAVAFGLVQTFVFARVLDAQDFSLYILVGSLGMSLWLFDLGAAKILYVRQRALYIAGAKDAGIAAQSTAVVITYAVLVALCTLICLTVMLRRPTVPLLDAVEFSLFFSFAALNLVWYPLRNVSAAVDEYVHFEGLEAIRRIGHILLMLAMLIGLPLPAFLVLANGLWFVLLAVAIKRLVHKQALLLKLRGASAALKRFWHENRRELLRSGNYAAGELTVYNFPYMIVPAAFGLGAPMIILDTVFKVFRGATLIYAAGLDPVVPQQTRAYAARDVSTLKKATLTSAILCAIPTVILCALLLVAGDRLFAILLGNAATIPHEVTLILVVLLLANLAQNVANNLLLHLGFFHEIARVATFLVIAMAAMTAIVVGAGLGITGFIAGYAIVYIAGGALYVSYMVRGPFRIAAAGRTEG</sequence>
<keyword evidence="3" id="KW-1185">Reference proteome</keyword>
<evidence type="ECO:0000256" key="1">
    <source>
        <dbReference type="SAM" id="Phobius"/>
    </source>
</evidence>
<gene>
    <name evidence="2" type="ORF">DW352_06655</name>
</gene>
<feature type="transmembrane region" description="Helical" evidence="1">
    <location>
        <begin position="39"/>
        <end position="60"/>
    </location>
</feature>
<feature type="transmembrane region" description="Helical" evidence="1">
    <location>
        <begin position="428"/>
        <end position="447"/>
    </location>
</feature>
<keyword evidence="1" id="KW-0812">Transmembrane</keyword>
<feature type="transmembrane region" description="Helical" evidence="1">
    <location>
        <begin position="402"/>
        <end position="422"/>
    </location>
</feature>
<keyword evidence="1" id="KW-0472">Membrane</keyword>
<evidence type="ECO:0008006" key="4">
    <source>
        <dbReference type="Google" id="ProtNLM"/>
    </source>
</evidence>
<accession>A0A345ZTH9</accession>
<dbReference type="Proteomes" id="UP000254889">
    <property type="component" value="Chromosome"/>
</dbReference>
<proteinExistence type="predicted"/>
<keyword evidence="1" id="KW-1133">Transmembrane helix</keyword>
<dbReference type="AlphaFoldDB" id="A0A345ZTH9"/>
<evidence type="ECO:0000313" key="2">
    <source>
        <dbReference type="EMBL" id="AXK80226.1"/>
    </source>
</evidence>
<organism evidence="2 3">
    <name type="scientific">Pseudolabrys taiwanensis</name>
    <dbReference type="NCBI Taxonomy" id="331696"/>
    <lineage>
        <taxon>Bacteria</taxon>
        <taxon>Pseudomonadati</taxon>
        <taxon>Pseudomonadota</taxon>
        <taxon>Alphaproteobacteria</taxon>
        <taxon>Hyphomicrobiales</taxon>
        <taxon>Xanthobacteraceae</taxon>
        <taxon>Pseudolabrys</taxon>
    </lineage>
</organism>
<protein>
    <recommendedName>
        <fullName evidence="4">Lipopolysaccharide biosynthesis protein</fullName>
    </recommendedName>
</protein>
<feature type="transmembrane region" description="Helical" evidence="1">
    <location>
        <begin position="330"/>
        <end position="349"/>
    </location>
</feature>
<dbReference type="EMBL" id="CP031417">
    <property type="protein sequence ID" value="AXK80226.1"/>
    <property type="molecule type" value="Genomic_DNA"/>
</dbReference>
<feature type="transmembrane region" description="Helical" evidence="1">
    <location>
        <begin position="116"/>
        <end position="138"/>
    </location>
</feature>
<name>A0A345ZTH9_9HYPH</name>
<dbReference type="KEGG" id="ptaw:DW352_06655"/>
<feature type="transmembrane region" description="Helical" evidence="1">
    <location>
        <begin position="72"/>
        <end position="95"/>
    </location>
</feature>
<reference evidence="2 3" key="1">
    <citation type="submission" date="2018-07" db="EMBL/GenBank/DDBJ databases">
        <authorList>
            <person name="Quirk P.G."/>
            <person name="Krulwich T.A."/>
        </authorList>
    </citation>
    <scope>NUCLEOTIDE SEQUENCE [LARGE SCALE GENOMIC DNA]</scope>
    <source>
        <strain evidence="2 3">CC-BB4</strain>
    </source>
</reference>
<dbReference type="OrthoDB" id="8189621at2"/>
<feature type="transmembrane region" description="Helical" evidence="1">
    <location>
        <begin position="208"/>
        <end position="227"/>
    </location>
</feature>